<evidence type="ECO:0000313" key="2">
    <source>
        <dbReference type="EMBL" id="BBB89683.1"/>
    </source>
</evidence>
<keyword evidence="3" id="KW-1185">Reference proteome</keyword>
<gene>
    <name evidence="2" type="ORF">MAMMFC1_00316</name>
</gene>
<organism evidence="2 3">
    <name type="scientific">Methylomusa anaerophila</name>
    <dbReference type="NCBI Taxonomy" id="1930071"/>
    <lineage>
        <taxon>Bacteria</taxon>
        <taxon>Bacillati</taxon>
        <taxon>Bacillota</taxon>
        <taxon>Negativicutes</taxon>
        <taxon>Selenomonadales</taxon>
        <taxon>Sporomusaceae</taxon>
        <taxon>Methylomusa</taxon>
    </lineage>
</organism>
<accession>A0A348AF35</accession>
<dbReference type="AlphaFoldDB" id="A0A348AF35"/>
<proteinExistence type="predicted"/>
<protein>
    <submittedName>
        <fullName evidence="2">Uncharacterized protein</fullName>
    </submittedName>
</protein>
<dbReference type="EMBL" id="AP018449">
    <property type="protein sequence ID" value="BBB89683.1"/>
    <property type="molecule type" value="Genomic_DNA"/>
</dbReference>
<name>A0A348AF35_9FIRM</name>
<sequence>MKGAVIASDADADKNKISTDTLTYSDIENKAEYSASSSGYSISMKDGKLGMPTPTPGMPVSGDADSTTKSAISPGTITITGNQTQDLSKLSRDPSGSLNALGKIFDKKSVQEKQELAQVFSEEANKLVGDIADREKDRIANKIVNAKSDEEREALKKEYALWVEGGTNKDLFHALVGGLTAQLGGGNFLSGATGAGFNEILQGELKKIKDPALHQWASLLVGTAADKILGGDGTGAFTALNGTKYNFLSHWQTGQRDDAIANEDWDKVAYWDLIDKAQDQVCNGMGINPNSINWEDPKNSELLQKVSVQAQELAADPAFQTSFIEKLPIVDSSVVKYAAATVVMAGAIVVLIDGVWVKYASAASGSGALFTGGVNALNKINIVDFTIKSKHLDIFNNTSAWNKFNVGTVEEANAIVNSVLNSARANSNVIKSVVDNGAGSQGQQSYKVWIDAGRVIGTKGETAVRIVYDELGNIWTVFPDKLPK</sequence>
<reference evidence="2 3" key="1">
    <citation type="journal article" date="2018" name="Int. J. Syst. Evol. Microbiol.">
        <title>Methylomusa anaerophila gen. nov., sp. nov., an anaerobic methanol-utilizing bacterium isolated from a microbial fuel cell.</title>
        <authorList>
            <person name="Amano N."/>
            <person name="Yamamuro A."/>
            <person name="Miyahara M."/>
            <person name="Kouzuma A."/>
            <person name="Abe T."/>
            <person name="Watanabe K."/>
        </authorList>
    </citation>
    <scope>NUCLEOTIDE SEQUENCE [LARGE SCALE GENOMIC DNA]</scope>
    <source>
        <strain evidence="2 3">MMFC1</strain>
    </source>
</reference>
<evidence type="ECO:0000313" key="3">
    <source>
        <dbReference type="Proteomes" id="UP000276437"/>
    </source>
</evidence>
<dbReference type="Proteomes" id="UP000276437">
    <property type="component" value="Chromosome"/>
</dbReference>
<evidence type="ECO:0000256" key="1">
    <source>
        <dbReference type="SAM" id="MobiDB-lite"/>
    </source>
</evidence>
<dbReference type="KEGG" id="mana:MAMMFC1_00316"/>
<feature type="compositionally biased region" description="Polar residues" evidence="1">
    <location>
        <begin position="64"/>
        <end position="94"/>
    </location>
</feature>
<feature type="region of interest" description="Disordered" evidence="1">
    <location>
        <begin position="60"/>
        <end position="94"/>
    </location>
</feature>